<dbReference type="NCBIfam" id="TIGR01764">
    <property type="entry name" value="excise"/>
    <property type="match status" value="1"/>
</dbReference>
<name>A0ABP8KAB6_9MICO</name>
<dbReference type="InterPro" id="IPR010093">
    <property type="entry name" value="SinI_DNA-bd"/>
</dbReference>
<dbReference type="Proteomes" id="UP001500945">
    <property type="component" value="Unassembled WGS sequence"/>
</dbReference>
<organism evidence="1 2">
    <name type="scientific">Fodinibacter luteus</name>
    <dbReference type="NCBI Taxonomy" id="552064"/>
    <lineage>
        <taxon>Bacteria</taxon>
        <taxon>Bacillati</taxon>
        <taxon>Actinomycetota</taxon>
        <taxon>Actinomycetes</taxon>
        <taxon>Micrococcales</taxon>
        <taxon>Intrasporangiaceae</taxon>
        <taxon>Fodinibacter (ex Wang et al. 2009)</taxon>
    </lineage>
</organism>
<keyword evidence="2" id="KW-1185">Reference proteome</keyword>
<sequence length="67" mass="7267">MARTTTRRLVSTSEAATYIGCHPLTIRRRIADGTLTGYRFGPRALRVDLNELDAALRPIPTARGGAA</sequence>
<evidence type="ECO:0000313" key="2">
    <source>
        <dbReference type="Proteomes" id="UP001500945"/>
    </source>
</evidence>
<proteinExistence type="predicted"/>
<dbReference type="RefSeq" id="WP_345203968.1">
    <property type="nucleotide sequence ID" value="NZ_BAABGM010000009.1"/>
</dbReference>
<evidence type="ECO:0008006" key="3">
    <source>
        <dbReference type="Google" id="ProtNLM"/>
    </source>
</evidence>
<dbReference type="EMBL" id="BAABGM010000009">
    <property type="protein sequence ID" value="GAA4402950.1"/>
    <property type="molecule type" value="Genomic_DNA"/>
</dbReference>
<evidence type="ECO:0000313" key="1">
    <source>
        <dbReference type="EMBL" id="GAA4402950.1"/>
    </source>
</evidence>
<comment type="caution">
    <text evidence="1">The sequence shown here is derived from an EMBL/GenBank/DDBJ whole genome shotgun (WGS) entry which is preliminary data.</text>
</comment>
<accession>A0ABP8KAB6</accession>
<reference evidence="2" key="1">
    <citation type="journal article" date="2019" name="Int. J. Syst. Evol. Microbiol.">
        <title>The Global Catalogue of Microorganisms (GCM) 10K type strain sequencing project: providing services to taxonomists for standard genome sequencing and annotation.</title>
        <authorList>
            <consortium name="The Broad Institute Genomics Platform"/>
            <consortium name="The Broad Institute Genome Sequencing Center for Infectious Disease"/>
            <person name="Wu L."/>
            <person name="Ma J."/>
        </authorList>
    </citation>
    <scope>NUCLEOTIDE SEQUENCE [LARGE SCALE GENOMIC DNA]</scope>
    <source>
        <strain evidence="2">JCM 17809</strain>
    </source>
</reference>
<protein>
    <recommendedName>
        <fullName evidence="3">Helix-turn-helix domain-containing protein</fullName>
    </recommendedName>
</protein>
<gene>
    <name evidence="1" type="ORF">GCM10023168_14000</name>
</gene>